<dbReference type="Proteomes" id="UP001232019">
    <property type="component" value="Chromosome"/>
</dbReference>
<accession>A0AA49GDT3</accession>
<proteinExistence type="predicted"/>
<dbReference type="AlphaFoldDB" id="A0AA49GDT3"/>
<feature type="region of interest" description="Disordered" evidence="1">
    <location>
        <begin position="32"/>
        <end position="62"/>
    </location>
</feature>
<evidence type="ECO:0000313" key="3">
    <source>
        <dbReference type="EMBL" id="WKK80765.1"/>
    </source>
</evidence>
<protein>
    <submittedName>
        <fullName evidence="3">Uncharacterized protein</fullName>
    </submittedName>
</protein>
<feature type="compositionally biased region" description="Basic and acidic residues" evidence="1">
    <location>
        <begin position="38"/>
        <end position="51"/>
    </location>
</feature>
<keyword evidence="2" id="KW-1133">Transmembrane helix</keyword>
<dbReference type="RefSeq" id="WP_302125462.1">
    <property type="nucleotide sequence ID" value="NZ_CP129968.2"/>
</dbReference>
<feature type="transmembrane region" description="Helical" evidence="2">
    <location>
        <begin position="6"/>
        <end position="23"/>
    </location>
</feature>
<organism evidence="3">
    <name type="scientific">Marivirga arenosa</name>
    <dbReference type="NCBI Taxonomy" id="3059076"/>
    <lineage>
        <taxon>Bacteria</taxon>
        <taxon>Pseudomonadati</taxon>
        <taxon>Bacteroidota</taxon>
        <taxon>Cytophagia</taxon>
        <taxon>Cytophagales</taxon>
        <taxon>Marivirgaceae</taxon>
        <taxon>Marivirga</taxon>
    </lineage>
</organism>
<name>A0AA49GDT3_9BACT</name>
<evidence type="ECO:0000256" key="2">
    <source>
        <dbReference type="SAM" id="Phobius"/>
    </source>
</evidence>
<gene>
    <name evidence="3" type="ORF">QYS47_27355</name>
</gene>
<reference evidence="3" key="1">
    <citation type="submission" date="2023-08" db="EMBL/GenBank/DDBJ databases">
        <title>Comparative genomics and taxonomic characterization of three novel marine species of genus Marivirga.</title>
        <authorList>
            <person name="Muhammad N."/>
            <person name="Kim S.-G."/>
        </authorList>
    </citation>
    <scope>NUCLEOTIDE SEQUENCE</scope>
    <source>
        <strain evidence="3">BKB1-2</strain>
    </source>
</reference>
<keyword evidence="2" id="KW-0812">Transmembrane</keyword>
<dbReference type="EMBL" id="CP129968">
    <property type="protein sequence ID" value="WKK80765.1"/>
    <property type="molecule type" value="Genomic_DNA"/>
</dbReference>
<evidence type="ECO:0000256" key="1">
    <source>
        <dbReference type="SAM" id="MobiDB-lite"/>
    </source>
</evidence>
<sequence length="62" mass="7246">MKKSKVFLIIAIIFMLIVFYVVYDMSTRTKFPGGRPSKKGEYNNSDKDSVKQVDPMEVEIRR</sequence>
<keyword evidence="2" id="KW-0472">Membrane</keyword>
<dbReference type="KEGG" id="marp:QYS47_27355"/>